<protein>
    <submittedName>
        <fullName evidence="3">Uncharacterized protein</fullName>
    </submittedName>
</protein>
<organism evidence="3 4">
    <name type="scientific">Puccinia triticina</name>
    <dbReference type="NCBI Taxonomy" id="208348"/>
    <lineage>
        <taxon>Eukaryota</taxon>
        <taxon>Fungi</taxon>
        <taxon>Dikarya</taxon>
        <taxon>Basidiomycota</taxon>
        <taxon>Pucciniomycotina</taxon>
        <taxon>Pucciniomycetes</taxon>
        <taxon>Pucciniales</taxon>
        <taxon>Pucciniaceae</taxon>
        <taxon>Puccinia</taxon>
    </lineage>
</organism>
<feature type="signal peptide" evidence="2">
    <location>
        <begin position="1"/>
        <end position="17"/>
    </location>
</feature>
<feature type="compositionally biased region" description="Basic and acidic residues" evidence="1">
    <location>
        <begin position="90"/>
        <end position="103"/>
    </location>
</feature>
<dbReference type="Proteomes" id="UP001164743">
    <property type="component" value="Chromosome 7A"/>
</dbReference>
<dbReference type="EMBL" id="CP110427">
    <property type="protein sequence ID" value="WAQ86400.1"/>
    <property type="molecule type" value="Genomic_DNA"/>
</dbReference>
<dbReference type="GeneID" id="77811595"/>
<gene>
    <name evidence="3" type="ORF">PtA15_7A126</name>
</gene>
<evidence type="ECO:0000313" key="3">
    <source>
        <dbReference type="EMBL" id="WAQ86400.1"/>
    </source>
</evidence>
<sequence length="103" mass="11318">MDVVSSLGLTSRFLVIAFSFVANTKDYIVSPPGAPQAIYTTELPTSKRPFPQPPQPESTTPIKRHAKQSKALEQTQTAGEACTTAFTQDLDGRRLRPRFGHDT</sequence>
<evidence type="ECO:0000256" key="1">
    <source>
        <dbReference type="SAM" id="MobiDB-lite"/>
    </source>
</evidence>
<reference evidence="3" key="1">
    <citation type="submission" date="2022-10" db="EMBL/GenBank/DDBJ databases">
        <title>Puccinia triticina Genome sequencing and assembly.</title>
        <authorList>
            <person name="Li C."/>
        </authorList>
    </citation>
    <scope>NUCLEOTIDE SEQUENCE</scope>
    <source>
        <strain evidence="3">Pt15</strain>
    </source>
</reference>
<evidence type="ECO:0000313" key="4">
    <source>
        <dbReference type="Proteomes" id="UP001164743"/>
    </source>
</evidence>
<proteinExistence type="predicted"/>
<evidence type="ECO:0000256" key="2">
    <source>
        <dbReference type="SAM" id="SignalP"/>
    </source>
</evidence>
<dbReference type="RefSeq" id="XP_053021955.1">
    <property type="nucleotide sequence ID" value="XM_053170700.1"/>
</dbReference>
<name>A0ABY7CNX7_9BASI</name>
<keyword evidence="4" id="KW-1185">Reference proteome</keyword>
<keyword evidence="2" id="KW-0732">Signal</keyword>
<feature type="chain" id="PRO_5047430398" evidence="2">
    <location>
        <begin position="18"/>
        <end position="103"/>
    </location>
</feature>
<feature type="region of interest" description="Disordered" evidence="1">
    <location>
        <begin position="42"/>
        <end position="103"/>
    </location>
</feature>
<accession>A0ABY7CNX7</accession>